<name>A0ACC0BIQ7_CATRO</name>
<accession>A0ACC0BIQ7</accession>
<dbReference type="EMBL" id="CM044703">
    <property type="protein sequence ID" value="KAI5672476.1"/>
    <property type="molecule type" value="Genomic_DNA"/>
</dbReference>
<keyword evidence="2" id="KW-1185">Reference proteome</keyword>
<dbReference type="Proteomes" id="UP001060085">
    <property type="component" value="Linkage Group LG03"/>
</dbReference>
<sequence length="277" mass="30800">MVGSLRINGGEDDKDQLEDDRGDDDGDCHGDEDEPIPMAYASLSACRPGLRKGKGLISSFMSMTSKIAGSRQKRPEKSRPPTNPTQRKKAMHDVWEQTGPADGGPQDPVIISSYSGLIVSGVDSSLFTDKSGNNVPGKLGPLVKNVCSISFDILVFSYVCPNSETGSKVVKAVYPEVCDIGIQNGAQINRYPHSFRLDDRRRGQPYMPDRVVRQFGWVQCIPAYPIRPLEHHRPVNNGQYMFLLDMISREVDADDVDLDTKIGRISDMLKKYNQPRR</sequence>
<evidence type="ECO:0000313" key="2">
    <source>
        <dbReference type="Proteomes" id="UP001060085"/>
    </source>
</evidence>
<reference evidence="2" key="1">
    <citation type="journal article" date="2023" name="Nat. Plants">
        <title>Single-cell RNA sequencing provides a high-resolution roadmap for understanding the multicellular compartmentation of specialized metabolism.</title>
        <authorList>
            <person name="Sun S."/>
            <person name="Shen X."/>
            <person name="Li Y."/>
            <person name="Li Y."/>
            <person name="Wang S."/>
            <person name="Li R."/>
            <person name="Zhang H."/>
            <person name="Shen G."/>
            <person name="Guo B."/>
            <person name="Wei J."/>
            <person name="Xu J."/>
            <person name="St-Pierre B."/>
            <person name="Chen S."/>
            <person name="Sun C."/>
        </authorList>
    </citation>
    <scope>NUCLEOTIDE SEQUENCE [LARGE SCALE GENOMIC DNA]</scope>
</reference>
<protein>
    <submittedName>
        <fullName evidence="1">Uncharacterized protein</fullName>
    </submittedName>
</protein>
<comment type="caution">
    <text evidence="1">The sequence shown here is derived from an EMBL/GenBank/DDBJ whole genome shotgun (WGS) entry which is preliminary data.</text>
</comment>
<gene>
    <name evidence="1" type="ORF">M9H77_12840</name>
</gene>
<evidence type="ECO:0000313" key="1">
    <source>
        <dbReference type="EMBL" id="KAI5672476.1"/>
    </source>
</evidence>
<proteinExistence type="predicted"/>
<organism evidence="1 2">
    <name type="scientific">Catharanthus roseus</name>
    <name type="common">Madagascar periwinkle</name>
    <name type="synonym">Vinca rosea</name>
    <dbReference type="NCBI Taxonomy" id="4058"/>
    <lineage>
        <taxon>Eukaryota</taxon>
        <taxon>Viridiplantae</taxon>
        <taxon>Streptophyta</taxon>
        <taxon>Embryophyta</taxon>
        <taxon>Tracheophyta</taxon>
        <taxon>Spermatophyta</taxon>
        <taxon>Magnoliopsida</taxon>
        <taxon>eudicotyledons</taxon>
        <taxon>Gunneridae</taxon>
        <taxon>Pentapetalae</taxon>
        <taxon>asterids</taxon>
        <taxon>lamiids</taxon>
        <taxon>Gentianales</taxon>
        <taxon>Apocynaceae</taxon>
        <taxon>Rauvolfioideae</taxon>
        <taxon>Vinceae</taxon>
        <taxon>Catharanthinae</taxon>
        <taxon>Catharanthus</taxon>
    </lineage>
</organism>